<dbReference type="EMBL" id="ML977512">
    <property type="protein sequence ID" value="KAF2126726.1"/>
    <property type="molecule type" value="Genomic_DNA"/>
</dbReference>
<protein>
    <recommendedName>
        <fullName evidence="3">F-box domain-containing protein</fullName>
    </recommendedName>
</protein>
<name>A0A6A6A5A6_9PLEO</name>
<dbReference type="AlphaFoldDB" id="A0A6A6A5A6"/>
<evidence type="ECO:0000313" key="2">
    <source>
        <dbReference type="Proteomes" id="UP000799771"/>
    </source>
</evidence>
<dbReference type="GeneID" id="54413778"/>
<sequence length="365" mass="41376">MYFRRLDADLDLGRINDMLVGILKRLPNLKHVGIRAPREITGLEGMDPVFSWQDLYGAFPRSCGLNRPSYIFRWNEVNHQAPCMKFRGILKAIDTVQPKLDCFEITGFSNTVWQSFFAPPVQVAKGMSLMATLRNVTTLVLEFSLHNFEADTAVPARALRHVISTIRGNANLQNLTLSLAPHTDPVFLDPGWAAEIWRPVLKFLATSSPFRLRSLELRGITAATAHTLDDVIRTHSATLRRLVLDTASFRAPNSLHAFFSSLAHSNVEFLSLREIALNGYLMLEMRIVSMRPLQYDDGLDWEQGGDMDLCKDESYRDWIEITLDNSGDLGTMTWDYEGKRYIEGAMMEAMTQVVRMVEDGTIEEV</sequence>
<evidence type="ECO:0008006" key="3">
    <source>
        <dbReference type="Google" id="ProtNLM"/>
    </source>
</evidence>
<organism evidence="1 2">
    <name type="scientific">Dothidotthia symphoricarpi CBS 119687</name>
    <dbReference type="NCBI Taxonomy" id="1392245"/>
    <lineage>
        <taxon>Eukaryota</taxon>
        <taxon>Fungi</taxon>
        <taxon>Dikarya</taxon>
        <taxon>Ascomycota</taxon>
        <taxon>Pezizomycotina</taxon>
        <taxon>Dothideomycetes</taxon>
        <taxon>Pleosporomycetidae</taxon>
        <taxon>Pleosporales</taxon>
        <taxon>Dothidotthiaceae</taxon>
        <taxon>Dothidotthia</taxon>
    </lineage>
</organism>
<keyword evidence="2" id="KW-1185">Reference proteome</keyword>
<dbReference type="OrthoDB" id="3665401at2759"/>
<gene>
    <name evidence="1" type="ORF">P153DRAFT_68739</name>
</gene>
<accession>A0A6A6A5A6</accession>
<proteinExistence type="predicted"/>
<reference evidence="1" key="1">
    <citation type="journal article" date="2020" name="Stud. Mycol.">
        <title>101 Dothideomycetes genomes: a test case for predicting lifestyles and emergence of pathogens.</title>
        <authorList>
            <person name="Haridas S."/>
            <person name="Albert R."/>
            <person name="Binder M."/>
            <person name="Bloem J."/>
            <person name="Labutti K."/>
            <person name="Salamov A."/>
            <person name="Andreopoulos B."/>
            <person name="Baker S."/>
            <person name="Barry K."/>
            <person name="Bills G."/>
            <person name="Bluhm B."/>
            <person name="Cannon C."/>
            <person name="Castanera R."/>
            <person name="Culley D."/>
            <person name="Daum C."/>
            <person name="Ezra D."/>
            <person name="Gonzalez J."/>
            <person name="Henrissat B."/>
            <person name="Kuo A."/>
            <person name="Liang C."/>
            <person name="Lipzen A."/>
            <person name="Lutzoni F."/>
            <person name="Magnuson J."/>
            <person name="Mondo S."/>
            <person name="Nolan M."/>
            <person name="Ohm R."/>
            <person name="Pangilinan J."/>
            <person name="Park H.-J."/>
            <person name="Ramirez L."/>
            <person name="Alfaro M."/>
            <person name="Sun H."/>
            <person name="Tritt A."/>
            <person name="Yoshinaga Y."/>
            <person name="Zwiers L.-H."/>
            <person name="Turgeon B."/>
            <person name="Goodwin S."/>
            <person name="Spatafora J."/>
            <person name="Crous P."/>
            <person name="Grigoriev I."/>
        </authorList>
    </citation>
    <scope>NUCLEOTIDE SEQUENCE</scope>
    <source>
        <strain evidence="1">CBS 119687</strain>
    </source>
</reference>
<dbReference type="Proteomes" id="UP000799771">
    <property type="component" value="Unassembled WGS sequence"/>
</dbReference>
<dbReference type="RefSeq" id="XP_033521118.1">
    <property type="nucleotide sequence ID" value="XM_033673346.1"/>
</dbReference>
<evidence type="ECO:0000313" key="1">
    <source>
        <dbReference type="EMBL" id="KAF2126726.1"/>
    </source>
</evidence>